<dbReference type="Proteomes" id="UP000325372">
    <property type="component" value="Unassembled WGS sequence"/>
</dbReference>
<dbReference type="PROSITE" id="PS00457">
    <property type="entry name" value="NA_SOLUT_SYMP_2"/>
    <property type="match status" value="1"/>
</dbReference>
<feature type="transmembrane region" description="Helical" evidence="10">
    <location>
        <begin position="156"/>
        <end position="174"/>
    </location>
</feature>
<dbReference type="GO" id="GO:0015204">
    <property type="term" value="F:urea transmembrane transporter activity"/>
    <property type="evidence" value="ECO:0007669"/>
    <property type="project" value="InterPro"/>
</dbReference>
<feature type="transmembrane region" description="Helical" evidence="10">
    <location>
        <begin position="363"/>
        <end position="380"/>
    </location>
</feature>
<comment type="subcellular location">
    <subcellularLocation>
        <location evidence="1">Membrane</location>
        <topology evidence="1">Multi-pass membrane protein</topology>
    </subcellularLocation>
</comment>
<feature type="transmembrane region" description="Helical" evidence="10">
    <location>
        <begin position="73"/>
        <end position="95"/>
    </location>
</feature>
<evidence type="ECO:0000256" key="9">
    <source>
        <dbReference type="RuleBase" id="RU362091"/>
    </source>
</evidence>
<evidence type="ECO:0000256" key="4">
    <source>
        <dbReference type="ARBA" id="ARBA00022692"/>
    </source>
</evidence>
<dbReference type="PANTHER" id="PTHR46154:SF4">
    <property type="entry name" value="UREA ACTIVE TRANSPORTER"/>
    <property type="match status" value="1"/>
</dbReference>
<feature type="transmembrane region" description="Helical" evidence="10">
    <location>
        <begin position="386"/>
        <end position="408"/>
    </location>
</feature>
<keyword evidence="8" id="KW-0406">Ion transport</keyword>
<feature type="transmembrane region" description="Helical" evidence="10">
    <location>
        <begin position="126"/>
        <end position="150"/>
    </location>
</feature>
<organism evidence="11 12">
    <name type="scientific">Marinihelvus fidelis</name>
    <dbReference type="NCBI Taxonomy" id="2613842"/>
    <lineage>
        <taxon>Bacteria</taxon>
        <taxon>Pseudomonadati</taxon>
        <taxon>Pseudomonadota</taxon>
        <taxon>Gammaproteobacteria</taxon>
        <taxon>Chromatiales</taxon>
        <taxon>Wenzhouxiangellaceae</taxon>
        <taxon>Marinihelvus</taxon>
    </lineage>
</organism>
<reference evidence="11 12" key="1">
    <citation type="submission" date="2019-09" db="EMBL/GenBank/DDBJ databases">
        <title>Wenzhouxiangella sp. Genome sequencing and assembly.</title>
        <authorList>
            <person name="Zhang R."/>
        </authorList>
    </citation>
    <scope>NUCLEOTIDE SEQUENCE [LARGE SCALE GENOMIC DNA]</scope>
    <source>
        <strain evidence="11 12">W260</strain>
    </source>
</reference>
<dbReference type="Gene3D" id="1.20.1730.10">
    <property type="entry name" value="Sodium/glucose cotransporter"/>
    <property type="match status" value="1"/>
</dbReference>
<evidence type="ECO:0000313" key="11">
    <source>
        <dbReference type="EMBL" id="KAA9133269.1"/>
    </source>
</evidence>
<evidence type="ECO:0000256" key="10">
    <source>
        <dbReference type="SAM" id="Phobius"/>
    </source>
</evidence>
<dbReference type="GO" id="GO:0016020">
    <property type="term" value="C:membrane"/>
    <property type="evidence" value="ECO:0007669"/>
    <property type="project" value="UniProtKB-SubCell"/>
</dbReference>
<dbReference type="AlphaFoldDB" id="A0A5N0TJ01"/>
<protein>
    <submittedName>
        <fullName evidence="11">Urea transporter</fullName>
    </submittedName>
</protein>
<keyword evidence="6 10" id="KW-1133">Transmembrane helix</keyword>
<dbReference type="InterPro" id="IPR031155">
    <property type="entry name" value="DUR"/>
</dbReference>
<keyword evidence="3" id="KW-0813">Transport</keyword>
<feature type="transmembrane region" description="Helical" evidence="10">
    <location>
        <begin position="268"/>
        <end position="294"/>
    </location>
</feature>
<dbReference type="RefSeq" id="WP_150862827.1">
    <property type="nucleotide sequence ID" value="NZ_VYXP01000002.1"/>
</dbReference>
<feature type="transmembrane region" description="Helical" evidence="10">
    <location>
        <begin position="6"/>
        <end position="30"/>
    </location>
</feature>
<sequence length="477" mass="50996">MNPDAVLSTPIAVTIVVVFSVLWVALGWWLGRANRSLEDYMLAGRHVGMGLATATAMATWVTANTTMTAPQLAYQLGIWGMVGYSLGAVGLLLFAPMAKRIREMIPNGYTSGDFIRVRYGKFAWRVFLLISLFYALGWLVSLAMAGGILVESLSGIPYAWGMTVIVVTCTLYTVFGGLRAVIGTDFVQTVIILVGLALLAGLVITEVGFEPMHQRLAEERPGLLNLLLPASLMFLFNNLFFGVGEIFHSNVWWSRAFAFGEGVGFRAYLLAGLMWLPVPIVAGFIALAAPVLGVNVPSPDMVAPLVAAHLMGEVGAIVVFIVVFAALASSLDSLLAATSDLLLNDIYRGHLRPAATDVELRRAAAWIIVALGALAWALAMPRVNTLAALLYLTGAFVASTIWPIVFGLRWRRGSGAGASAAMILGTACGLIAYNVIGFYVAALVSAAVSLLVTAVTFWFSRQRFAFRELAATRAAGP</sequence>
<evidence type="ECO:0000256" key="5">
    <source>
        <dbReference type="ARBA" id="ARBA00022847"/>
    </source>
</evidence>
<keyword evidence="4 10" id="KW-0812">Transmembrane</keyword>
<dbReference type="CDD" id="cd11476">
    <property type="entry name" value="SLC5sbd_DUR3"/>
    <property type="match status" value="1"/>
</dbReference>
<dbReference type="InterPro" id="IPR001734">
    <property type="entry name" value="Na/solute_symporter"/>
</dbReference>
<feature type="transmembrane region" description="Helical" evidence="10">
    <location>
        <begin position="186"/>
        <end position="204"/>
    </location>
</feature>
<feature type="transmembrane region" description="Helical" evidence="10">
    <location>
        <begin position="439"/>
        <end position="459"/>
    </location>
</feature>
<dbReference type="GO" id="GO:0006814">
    <property type="term" value="P:sodium ion transport"/>
    <property type="evidence" value="ECO:0007669"/>
    <property type="project" value="UniProtKB-KW"/>
</dbReference>
<comment type="caution">
    <text evidence="11">The sequence shown here is derived from an EMBL/GenBank/DDBJ whole genome shotgun (WGS) entry which is preliminary data.</text>
</comment>
<feature type="transmembrane region" description="Helical" evidence="10">
    <location>
        <begin position="415"/>
        <end position="433"/>
    </location>
</feature>
<evidence type="ECO:0000256" key="6">
    <source>
        <dbReference type="ARBA" id="ARBA00022989"/>
    </source>
</evidence>
<name>A0A5N0TJ01_9GAMM</name>
<comment type="similarity">
    <text evidence="2 9">Belongs to the sodium:solute symporter (SSF) (TC 2.A.21) family.</text>
</comment>
<keyword evidence="12" id="KW-1185">Reference proteome</keyword>
<evidence type="ECO:0000256" key="2">
    <source>
        <dbReference type="ARBA" id="ARBA00006434"/>
    </source>
</evidence>
<keyword evidence="5" id="KW-0769">Symport</keyword>
<evidence type="ECO:0000256" key="1">
    <source>
        <dbReference type="ARBA" id="ARBA00004141"/>
    </source>
</evidence>
<keyword evidence="8" id="KW-0915">Sodium</keyword>
<evidence type="ECO:0000256" key="3">
    <source>
        <dbReference type="ARBA" id="ARBA00022448"/>
    </source>
</evidence>
<dbReference type="PANTHER" id="PTHR46154">
    <property type="match status" value="1"/>
</dbReference>
<dbReference type="EMBL" id="VYXP01000002">
    <property type="protein sequence ID" value="KAA9133269.1"/>
    <property type="molecule type" value="Genomic_DNA"/>
</dbReference>
<evidence type="ECO:0000313" key="12">
    <source>
        <dbReference type="Proteomes" id="UP000325372"/>
    </source>
</evidence>
<accession>A0A5N0TJ01</accession>
<dbReference type="GO" id="GO:0015293">
    <property type="term" value="F:symporter activity"/>
    <property type="evidence" value="ECO:0007669"/>
    <property type="project" value="UniProtKB-KW"/>
</dbReference>
<proteinExistence type="inferred from homology"/>
<gene>
    <name evidence="11" type="ORF">F3N42_02640</name>
</gene>
<feature type="transmembrane region" description="Helical" evidence="10">
    <location>
        <begin position="314"/>
        <end position="343"/>
    </location>
</feature>
<keyword evidence="8" id="KW-0739">Sodium transport</keyword>
<evidence type="ECO:0000256" key="8">
    <source>
        <dbReference type="ARBA" id="ARBA00023201"/>
    </source>
</evidence>
<keyword evidence="7 10" id="KW-0472">Membrane</keyword>
<feature type="transmembrane region" description="Helical" evidence="10">
    <location>
        <begin position="42"/>
        <end position="61"/>
    </location>
</feature>
<dbReference type="InterPro" id="IPR038377">
    <property type="entry name" value="Na/Glc_symporter_sf"/>
</dbReference>
<dbReference type="PROSITE" id="PS50283">
    <property type="entry name" value="NA_SOLUT_SYMP_3"/>
    <property type="match status" value="1"/>
</dbReference>
<evidence type="ECO:0000256" key="7">
    <source>
        <dbReference type="ARBA" id="ARBA00023136"/>
    </source>
</evidence>
<dbReference type="InterPro" id="IPR018212">
    <property type="entry name" value="Na/solute_symporter_CS"/>
</dbReference>
<dbReference type="Pfam" id="PF00474">
    <property type="entry name" value="SSF"/>
    <property type="match status" value="1"/>
</dbReference>
<dbReference type="PROSITE" id="PS00456">
    <property type="entry name" value="NA_SOLUT_SYMP_1"/>
    <property type="match status" value="1"/>
</dbReference>
<feature type="transmembrane region" description="Helical" evidence="10">
    <location>
        <begin position="224"/>
        <end position="247"/>
    </location>
</feature>